<protein>
    <submittedName>
        <fullName evidence="2">Transcriptional regulator</fullName>
    </submittedName>
</protein>
<dbReference type="EMBL" id="QEXO01000004">
    <property type="protein sequence ID" value="PWE13432.1"/>
    <property type="molecule type" value="Genomic_DNA"/>
</dbReference>
<dbReference type="AlphaFoldDB" id="A0A2U2BHG3"/>
<reference evidence="2 3" key="2">
    <citation type="submission" date="2018-05" db="EMBL/GenBank/DDBJ databases">
        <authorList>
            <person name="Lanie J.A."/>
            <person name="Ng W.-L."/>
            <person name="Kazmierczak K.M."/>
            <person name="Andrzejewski T.M."/>
            <person name="Davidsen T.M."/>
            <person name="Wayne K.J."/>
            <person name="Tettelin H."/>
            <person name="Glass J.I."/>
            <person name="Rusch D."/>
            <person name="Podicherti R."/>
            <person name="Tsui H.-C.T."/>
            <person name="Winkler M.E."/>
        </authorList>
    </citation>
    <scope>NUCLEOTIDE SEQUENCE [LARGE SCALE GENOMIC DNA]</scope>
    <source>
        <strain evidence="2 3">YBY</strain>
    </source>
</reference>
<evidence type="ECO:0000256" key="1">
    <source>
        <dbReference type="SAM" id="MobiDB-lite"/>
    </source>
</evidence>
<proteinExistence type="predicted"/>
<reference evidence="2 3" key="1">
    <citation type="submission" date="2018-05" db="EMBL/GenBank/DDBJ databases">
        <title>Genome Sequence of an Efficient Indole-Degrading Bacterium, Alcaligenes sp.YBY.</title>
        <authorList>
            <person name="Yang B."/>
        </authorList>
    </citation>
    <scope>NUCLEOTIDE SEQUENCE [LARGE SCALE GENOMIC DNA]</scope>
    <source>
        <strain evidence="2 3">YBY</strain>
    </source>
</reference>
<comment type="caution">
    <text evidence="2">The sequence shown here is derived from an EMBL/GenBank/DDBJ whole genome shotgun (WGS) entry which is preliminary data.</text>
</comment>
<name>A0A2U2BHG3_ALCFA</name>
<gene>
    <name evidence="2" type="ORF">DF183_16650</name>
</gene>
<evidence type="ECO:0000313" key="2">
    <source>
        <dbReference type="EMBL" id="PWE13432.1"/>
    </source>
</evidence>
<dbReference type="Proteomes" id="UP000245216">
    <property type="component" value="Unassembled WGS sequence"/>
</dbReference>
<accession>A0A2U2BHG3</accession>
<organism evidence="2 3">
    <name type="scientific">Alcaligenes faecalis</name>
    <dbReference type="NCBI Taxonomy" id="511"/>
    <lineage>
        <taxon>Bacteria</taxon>
        <taxon>Pseudomonadati</taxon>
        <taxon>Pseudomonadota</taxon>
        <taxon>Betaproteobacteria</taxon>
        <taxon>Burkholderiales</taxon>
        <taxon>Alcaligenaceae</taxon>
        <taxon>Alcaligenes</taxon>
    </lineage>
</organism>
<feature type="compositionally biased region" description="Polar residues" evidence="1">
    <location>
        <begin position="1"/>
        <end position="13"/>
    </location>
</feature>
<evidence type="ECO:0000313" key="3">
    <source>
        <dbReference type="Proteomes" id="UP000245216"/>
    </source>
</evidence>
<sequence length="89" mass="10185">MENRTMPQPNNSMAAAHKSAPTIHPEGLYRWDEFADRIPFSRETWRKRIIKGRAPAGEALSSSCTVWRGRDILAWLSNPTTYSKEVNEP</sequence>
<feature type="region of interest" description="Disordered" evidence="1">
    <location>
        <begin position="1"/>
        <end position="20"/>
    </location>
</feature>